<dbReference type="FunFam" id="3.10.200.10:FF:000003">
    <property type="entry name" value="Carbonic anhydrase 12"/>
    <property type="match status" value="1"/>
</dbReference>
<feature type="signal peptide" evidence="7">
    <location>
        <begin position="1"/>
        <end position="24"/>
    </location>
</feature>
<dbReference type="RefSeq" id="XP_042182665.1">
    <property type="nucleotide sequence ID" value="XM_042326731.1"/>
</dbReference>
<dbReference type="Pfam" id="PF00194">
    <property type="entry name" value="Carb_anhydrase"/>
    <property type="match status" value="1"/>
</dbReference>
<evidence type="ECO:0000256" key="2">
    <source>
        <dbReference type="ARBA" id="ARBA00012925"/>
    </source>
</evidence>
<feature type="chain" id="PRO_5044047835" description="Carbonic anhydrase" evidence="7">
    <location>
        <begin position="25"/>
        <end position="564"/>
    </location>
</feature>
<dbReference type="InterPro" id="IPR001148">
    <property type="entry name" value="CA_dom"/>
</dbReference>
<dbReference type="PROSITE" id="PS00162">
    <property type="entry name" value="ALPHA_CA_1"/>
    <property type="match status" value="1"/>
</dbReference>
<reference evidence="10" key="3">
    <citation type="submission" date="2025-09" db="UniProtKB">
        <authorList>
            <consortium name="Ensembl"/>
        </authorList>
    </citation>
    <scope>IDENTIFICATION</scope>
</reference>
<keyword evidence="3 7" id="KW-0479">Metal-binding</keyword>
<reference evidence="11" key="1">
    <citation type="journal article" date="2018" name="PLoS ONE">
        <title>Chinook salmon (Oncorhynchus tshawytscha) genome and transcriptome.</title>
        <authorList>
            <person name="Christensen K.A."/>
            <person name="Leong J.S."/>
            <person name="Sakhrani D."/>
            <person name="Biagi C.A."/>
            <person name="Minkley D.R."/>
            <person name="Withler R.E."/>
            <person name="Rondeau E.B."/>
            <person name="Koop B.F."/>
            <person name="Devlin R.H."/>
        </authorList>
    </citation>
    <scope>NUCLEOTIDE SEQUENCE [LARGE SCALE GENOMIC DNA]</scope>
</reference>
<evidence type="ECO:0000313" key="11">
    <source>
        <dbReference type="Proteomes" id="UP000694402"/>
    </source>
</evidence>
<dbReference type="PROSITE" id="PS51144">
    <property type="entry name" value="ALPHA_CA_2"/>
    <property type="match status" value="1"/>
</dbReference>
<keyword evidence="5" id="KW-0325">Glycoprotein</keyword>
<keyword evidence="7" id="KW-0732">Signal</keyword>
<dbReference type="InterPro" id="IPR018338">
    <property type="entry name" value="Carbonic_anhydrase_a-class_CS"/>
</dbReference>
<feature type="compositionally biased region" description="Low complexity" evidence="8">
    <location>
        <begin position="540"/>
        <end position="549"/>
    </location>
</feature>
<evidence type="ECO:0000256" key="4">
    <source>
        <dbReference type="ARBA" id="ARBA00022833"/>
    </source>
</evidence>
<feature type="compositionally biased region" description="Polar residues" evidence="8">
    <location>
        <begin position="371"/>
        <end position="397"/>
    </location>
</feature>
<accession>A0AAZ3QUX8</accession>
<feature type="compositionally biased region" description="Polar residues" evidence="8">
    <location>
        <begin position="521"/>
        <end position="536"/>
    </location>
</feature>
<evidence type="ECO:0000256" key="6">
    <source>
        <dbReference type="ARBA" id="ARBA00023239"/>
    </source>
</evidence>
<feature type="domain" description="Alpha-carbonic anhydrase" evidence="9">
    <location>
        <begin position="25"/>
        <end position="284"/>
    </location>
</feature>
<keyword evidence="6 7" id="KW-0456">Lyase</keyword>
<name>A0AAZ3QUX8_ONCTS</name>
<sequence length="564" mass="62656">MQTHTHNLSSLLIAVGTLLSGLHGAKWAYTGPDGEHHWSKHYPFCGGTFQSPIDIQTQLLRFDPTLRPIELQNYNLSANEQLTLGNNGHSIQLSLPRRMYLSSLPHRYTAAQLHFHWGSEHLPVGSEHTVNGRQFAAEMHMVLFNSDKYPNISVAADKSDGLAVLGVLIEVGEFNPAFAQFLKYIDGIKYKDQRVQVPAFNIRSLLPVLLDEYYRYDGSLTTPPCYPSVLWTVFKNPVTISLKQFLALATAIYSSHQQESAPVAMNSNYRKPQYTDNRVVLCSFQGGRGLQGATQTVTSPFLRRQVINQLLDGDLADLADQDGLNQLLDGDLADQDGLNQLLDGDLADLVDQDGLNKLLPKKPRAPGKKGWTQSHIGSKHYQNTGSQTQNSLQQQRSKPNKVPSGGTGAARLVPSPWKNQQNRQPVWKLGLSEDMLCYVSLEQDVSRQLSRGRSPTHTDTQLVQALRETLFPELNLRSYLGCKSDLALFTIRQLLRGRSATDEALELDQAIVKALGGTGQRGSTAQQQTKTLSKHQTGFAPAPAAVPKKPNQPIPWLQPMEWED</sequence>
<comment type="similarity">
    <text evidence="1 7">Belongs to the alpha-carbonic anhydrase family.</text>
</comment>
<dbReference type="Ensembl" id="ENSOTST00005139514.1">
    <property type="protein sequence ID" value="ENSOTSP00005133112.1"/>
    <property type="gene ID" value="ENSOTSG00005063927.1"/>
</dbReference>
<evidence type="ECO:0000256" key="7">
    <source>
        <dbReference type="RuleBase" id="RU367011"/>
    </source>
</evidence>
<dbReference type="PANTHER" id="PTHR18952">
    <property type="entry name" value="CARBONIC ANHYDRASE"/>
    <property type="match status" value="1"/>
</dbReference>
<evidence type="ECO:0000256" key="5">
    <source>
        <dbReference type="ARBA" id="ARBA00023180"/>
    </source>
</evidence>
<feature type="region of interest" description="Disordered" evidence="8">
    <location>
        <begin position="518"/>
        <end position="564"/>
    </location>
</feature>
<comment type="cofactor">
    <cofactor evidence="7">
        <name>Zn(2+)</name>
        <dbReference type="ChEBI" id="CHEBI:29105"/>
    </cofactor>
</comment>
<dbReference type="GeneID" id="112237092"/>
<dbReference type="GO" id="GO:0004089">
    <property type="term" value="F:carbonate dehydratase activity"/>
    <property type="evidence" value="ECO:0007669"/>
    <property type="project" value="UniProtKB-UniRule"/>
</dbReference>
<protein>
    <recommendedName>
        <fullName evidence="2 7">Carbonic anhydrase</fullName>
        <ecNumber evidence="2 7">4.2.1.1</ecNumber>
    </recommendedName>
</protein>
<dbReference type="AlphaFoldDB" id="A0AAZ3QUX8"/>
<dbReference type="GO" id="GO:0005886">
    <property type="term" value="C:plasma membrane"/>
    <property type="evidence" value="ECO:0007669"/>
    <property type="project" value="TreeGrafter"/>
</dbReference>
<keyword evidence="4 7" id="KW-0862">Zinc</keyword>
<organism evidence="10 11">
    <name type="scientific">Oncorhynchus tshawytscha</name>
    <name type="common">Chinook salmon</name>
    <name type="synonym">Salmo tshawytscha</name>
    <dbReference type="NCBI Taxonomy" id="74940"/>
    <lineage>
        <taxon>Eukaryota</taxon>
        <taxon>Metazoa</taxon>
        <taxon>Chordata</taxon>
        <taxon>Craniata</taxon>
        <taxon>Vertebrata</taxon>
        <taxon>Euteleostomi</taxon>
        <taxon>Actinopterygii</taxon>
        <taxon>Neopterygii</taxon>
        <taxon>Teleostei</taxon>
        <taxon>Protacanthopterygii</taxon>
        <taxon>Salmoniformes</taxon>
        <taxon>Salmonidae</taxon>
        <taxon>Salmoninae</taxon>
        <taxon>Oncorhynchus</taxon>
    </lineage>
</organism>
<evidence type="ECO:0000256" key="1">
    <source>
        <dbReference type="ARBA" id="ARBA00010718"/>
    </source>
</evidence>
<dbReference type="GeneTree" id="ENSGT00940000159282"/>
<dbReference type="Proteomes" id="UP000694402">
    <property type="component" value="Unassembled WGS sequence"/>
</dbReference>
<dbReference type="SMART" id="SM01057">
    <property type="entry name" value="Carb_anhydrase"/>
    <property type="match status" value="1"/>
</dbReference>
<evidence type="ECO:0000313" key="10">
    <source>
        <dbReference type="Ensembl" id="ENSOTSP00005133112.1"/>
    </source>
</evidence>
<dbReference type="PANTHER" id="PTHR18952:SF19">
    <property type="entry name" value="CARBONIC ANHYDRASE 12"/>
    <property type="match status" value="1"/>
</dbReference>
<evidence type="ECO:0000256" key="8">
    <source>
        <dbReference type="SAM" id="MobiDB-lite"/>
    </source>
</evidence>
<feature type="region of interest" description="Disordered" evidence="8">
    <location>
        <begin position="357"/>
        <end position="419"/>
    </location>
</feature>
<proteinExistence type="inferred from homology"/>
<reference evidence="10" key="2">
    <citation type="submission" date="2025-08" db="UniProtKB">
        <authorList>
            <consortium name="Ensembl"/>
        </authorList>
    </citation>
    <scope>IDENTIFICATION</scope>
</reference>
<keyword evidence="11" id="KW-1185">Reference proteome</keyword>
<dbReference type="EC" id="4.2.1.1" evidence="2 7"/>
<gene>
    <name evidence="10" type="primary">CA12</name>
</gene>
<evidence type="ECO:0000256" key="3">
    <source>
        <dbReference type="ARBA" id="ARBA00022723"/>
    </source>
</evidence>
<dbReference type="GO" id="GO:0008270">
    <property type="term" value="F:zinc ion binding"/>
    <property type="evidence" value="ECO:0007669"/>
    <property type="project" value="UniProtKB-UniRule"/>
</dbReference>
<comment type="function">
    <text evidence="7">Reversible hydration of carbon dioxide.</text>
</comment>
<comment type="catalytic activity">
    <reaction evidence="7">
        <text>hydrogencarbonate + H(+) = CO2 + H2O</text>
        <dbReference type="Rhea" id="RHEA:10748"/>
        <dbReference type="ChEBI" id="CHEBI:15377"/>
        <dbReference type="ChEBI" id="CHEBI:15378"/>
        <dbReference type="ChEBI" id="CHEBI:16526"/>
        <dbReference type="ChEBI" id="CHEBI:17544"/>
        <dbReference type="EC" id="4.2.1.1"/>
    </reaction>
</comment>
<dbReference type="InterPro" id="IPR023561">
    <property type="entry name" value="Carbonic_anhydrase_a-class"/>
</dbReference>
<evidence type="ECO:0000259" key="9">
    <source>
        <dbReference type="PROSITE" id="PS51144"/>
    </source>
</evidence>